<evidence type="ECO:0000313" key="2">
    <source>
        <dbReference type="Proteomes" id="UP001608902"/>
    </source>
</evidence>
<sequence>MLPMKQLFCLLKAATFQRKQSARICFDALEINKTGRLVMRSGYYAELPFTTFFHHTTNGFASRIVIRDNFILSICMSNHDRPCNGIQNARTLYHYLIANQLADFIAPPTGTFNNSETKELKCGAERCSPESSGCFHFSTFGNGIVKIGCIEKSDMDYPRDFFLPQTACLAMPGNGTVAVVDDVEGLLMCCTNECTKDQILHFQTLLA</sequence>
<accession>A0ABD6ENZ6</accession>
<evidence type="ECO:0000313" key="1">
    <source>
        <dbReference type="EMBL" id="MFH4981683.1"/>
    </source>
</evidence>
<organism evidence="1 2">
    <name type="scientific">Gnathostoma spinigerum</name>
    <dbReference type="NCBI Taxonomy" id="75299"/>
    <lineage>
        <taxon>Eukaryota</taxon>
        <taxon>Metazoa</taxon>
        <taxon>Ecdysozoa</taxon>
        <taxon>Nematoda</taxon>
        <taxon>Chromadorea</taxon>
        <taxon>Rhabditida</taxon>
        <taxon>Spirurina</taxon>
        <taxon>Gnathostomatomorpha</taxon>
        <taxon>Gnathostomatoidea</taxon>
        <taxon>Gnathostomatidae</taxon>
        <taxon>Gnathostoma</taxon>
    </lineage>
</organism>
<name>A0ABD6ENZ6_9BILA</name>
<protein>
    <submittedName>
        <fullName evidence="1">Uncharacterized protein</fullName>
    </submittedName>
</protein>
<dbReference type="AlphaFoldDB" id="A0ABD6ENZ6"/>
<gene>
    <name evidence="1" type="ORF">AB6A40_008392</name>
</gene>
<reference evidence="1 2" key="1">
    <citation type="submission" date="2024-08" db="EMBL/GenBank/DDBJ databases">
        <title>Gnathostoma spinigerum genome.</title>
        <authorList>
            <person name="Gonzalez-Bertolin B."/>
            <person name="Monzon S."/>
            <person name="Zaballos A."/>
            <person name="Jimenez P."/>
            <person name="Dekumyoy P."/>
            <person name="Varona S."/>
            <person name="Cuesta I."/>
            <person name="Sumanam S."/>
            <person name="Adisakwattana P."/>
            <person name="Gasser R.B."/>
            <person name="Hernandez-Gonzalez A."/>
            <person name="Young N.D."/>
            <person name="Perteguer M.J."/>
        </authorList>
    </citation>
    <scope>NUCLEOTIDE SEQUENCE [LARGE SCALE GENOMIC DNA]</scope>
    <source>
        <strain evidence="1">AL3</strain>
        <tissue evidence="1">Liver</tissue>
    </source>
</reference>
<proteinExistence type="predicted"/>
<keyword evidence="2" id="KW-1185">Reference proteome</keyword>
<dbReference type="EMBL" id="JBGFUD010007684">
    <property type="protein sequence ID" value="MFH4981683.1"/>
    <property type="molecule type" value="Genomic_DNA"/>
</dbReference>
<dbReference type="Proteomes" id="UP001608902">
    <property type="component" value="Unassembled WGS sequence"/>
</dbReference>
<comment type="caution">
    <text evidence="1">The sequence shown here is derived from an EMBL/GenBank/DDBJ whole genome shotgun (WGS) entry which is preliminary data.</text>
</comment>